<sequence length="80" mass="8805">MVGTLAGNGTKGSDYKGGRRGTSQLLNSPWDVFYDPVREKVYIEIAGQHQIWEHNLSDETNIAFSGDGYERNLNGSSGLK</sequence>
<dbReference type="GeneID" id="110785170"/>
<keyword evidence="2" id="KW-1185">Reference proteome</keyword>
<dbReference type="Proteomes" id="UP000813463">
    <property type="component" value="Chromosome 4"/>
</dbReference>
<gene>
    <name evidence="3" type="primary">LOC110785170</name>
</gene>
<accession>A0ABM3RVM4</accession>
<evidence type="ECO:0000256" key="1">
    <source>
        <dbReference type="SAM" id="MobiDB-lite"/>
    </source>
</evidence>
<protein>
    <submittedName>
        <fullName evidence="3">Protein SUPPRESSOR OF QUENCHING 1, chloroplastic</fullName>
    </submittedName>
</protein>
<feature type="region of interest" description="Disordered" evidence="1">
    <location>
        <begin position="1"/>
        <end position="25"/>
    </location>
</feature>
<organism evidence="2 3">
    <name type="scientific">Spinacia oleracea</name>
    <name type="common">Spinach</name>
    <dbReference type="NCBI Taxonomy" id="3562"/>
    <lineage>
        <taxon>Eukaryota</taxon>
        <taxon>Viridiplantae</taxon>
        <taxon>Streptophyta</taxon>
        <taxon>Embryophyta</taxon>
        <taxon>Tracheophyta</taxon>
        <taxon>Spermatophyta</taxon>
        <taxon>Magnoliopsida</taxon>
        <taxon>eudicotyledons</taxon>
        <taxon>Gunneridae</taxon>
        <taxon>Pentapetalae</taxon>
        <taxon>Caryophyllales</taxon>
        <taxon>Chenopodiaceae</taxon>
        <taxon>Chenopodioideae</taxon>
        <taxon>Anserineae</taxon>
        <taxon>Spinacia</taxon>
    </lineage>
</organism>
<evidence type="ECO:0000313" key="2">
    <source>
        <dbReference type="Proteomes" id="UP000813463"/>
    </source>
</evidence>
<reference evidence="2" key="1">
    <citation type="journal article" date="2021" name="Nat. Commun.">
        <title>Genomic analyses provide insights into spinach domestication and the genetic basis of agronomic traits.</title>
        <authorList>
            <person name="Cai X."/>
            <person name="Sun X."/>
            <person name="Xu C."/>
            <person name="Sun H."/>
            <person name="Wang X."/>
            <person name="Ge C."/>
            <person name="Zhang Z."/>
            <person name="Wang Q."/>
            <person name="Fei Z."/>
            <person name="Jiao C."/>
            <person name="Wang Q."/>
        </authorList>
    </citation>
    <scope>NUCLEOTIDE SEQUENCE [LARGE SCALE GENOMIC DNA]</scope>
    <source>
        <strain evidence="2">cv. Varoflay</strain>
    </source>
</reference>
<proteinExistence type="predicted"/>
<dbReference type="PANTHER" id="PTHR46388:SF2">
    <property type="entry name" value="NHL REPEAT-CONTAINING PROTEIN 2"/>
    <property type="match status" value="1"/>
</dbReference>
<dbReference type="RefSeq" id="XP_056699679.1">
    <property type="nucleotide sequence ID" value="XM_056843701.1"/>
</dbReference>
<evidence type="ECO:0000313" key="3">
    <source>
        <dbReference type="RefSeq" id="XP_056699679.1"/>
    </source>
</evidence>
<dbReference type="PANTHER" id="PTHR46388">
    <property type="entry name" value="NHL REPEAT-CONTAINING PROTEIN 2"/>
    <property type="match status" value="1"/>
</dbReference>
<reference evidence="3" key="2">
    <citation type="submission" date="2025-08" db="UniProtKB">
        <authorList>
            <consortium name="RefSeq"/>
        </authorList>
    </citation>
    <scope>IDENTIFICATION</scope>
    <source>
        <tissue evidence="3">Leaf</tissue>
    </source>
</reference>
<name>A0ABM3RVM4_SPIOL</name>